<name>K9WEP3_9CYAN</name>
<evidence type="ECO:0000313" key="2">
    <source>
        <dbReference type="Proteomes" id="UP000010471"/>
    </source>
</evidence>
<keyword evidence="2" id="KW-1185">Reference proteome</keyword>
<dbReference type="EMBL" id="CP003630">
    <property type="protein sequence ID" value="AFZ18271.1"/>
    <property type="molecule type" value="Genomic_DNA"/>
</dbReference>
<dbReference type="AlphaFoldDB" id="K9WEP3"/>
<dbReference type="Proteomes" id="UP000010471">
    <property type="component" value="Chromosome"/>
</dbReference>
<sequence length="91" mass="10853">MTQGVFYCYQIPLSNIAKVDWIVGNPIRDRELEAELNQPVWRVQYNVDHPNMQKFNRFDTCTSCQFFGVVFEDDVEDDFEEECQEATLLWH</sequence>
<proteinExistence type="predicted"/>
<dbReference type="HOGENOM" id="CLU_2423645_0_0_3"/>
<accession>K9WEP3</accession>
<dbReference type="KEGG" id="mic:Mic7113_2469"/>
<reference evidence="1 2" key="1">
    <citation type="submission" date="2012-06" db="EMBL/GenBank/DDBJ databases">
        <title>Finished chromosome of genome of Microcoleus sp. PCC 7113.</title>
        <authorList>
            <consortium name="US DOE Joint Genome Institute"/>
            <person name="Gugger M."/>
            <person name="Coursin T."/>
            <person name="Rippka R."/>
            <person name="Tandeau De Marsac N."/>
            <person name="Huntemann M."/>
            <person name="Wei C.-L."/>
            <person name="Han J."/>
            <person name="Detter J.C."/>
            <person name="Han C."/>
            <person name="Tapia R."/>
            <person name="Chen A."/>
            <person name="Kyrpides N."/>
            <person name="Mavromatis K."/>
            <person name="Markowitz V."/>
            <person name="Szeto E."/>
            <person name="Ivanova N."/>
            <person name="Pagani I."/>
            <person name="Pati A."/>
            <person name="Goodwin L."/>
            <person name="Nordberg H.P."/>
            <person name="Cantor M.N."/>
            <person name="Hua S.X."/>
            <person name="Woyke T."/>
            <person name="Kerfeld C.A."/>
        </authorList>
    </citation>
    <scope>NUCLEOTIDE SEQUENCE [LARGE SCALE GENOMIC DNA]</scope>
    <source>
        <strain evidence="1 2">PCC 7113</strain>
    </source>
</reference>
<gene>
    <name evidence="1" type="ORF">Mic7113_2469</name>
</gene>
<dbReference type="RefSeq" id="WP_015182420.1">
    <property type="nucleotide sequence ID" value="NC_019738.1"/>
</dbReference>
<protein>
    <submittedName>
        <fullName evidence="1">Uncharacterized protein</fullName>
    </submittedName>
</protein>
<organism evidence="1 2">
    <name type="scientific">Allocoleopsis franciscana PCC 7113</name>
    <dbReference type="NCBI Taxonomy" id="1173027"/>
    <lineage>
        <taxon>Bacteria</taxon>
        <taxon>Bacillati</taxon>
        <taxon>Cyanobacteriota</taxon>
        <taxon>Cyanophyceae</taxon>
        <taxon>Coleofasciculales</taxon>
        <taxon>Coleofasciculaceae</taxon>
        <taxon>Allocoleopsis</taxon>
        <taxon>Allocoleopsis franciscana</taxon>
    </lineage>
</organism>
<evidence type="ECO:0000313" key="1">
    <source>
        <dbReference type="EMBL" id="AFZ18271.1"/>
    </source>
</evidence>